<dbReference type="GO" id="GO:0022857">
    <property type="term" value="F:transmembrane transporter activity"/>
    <property type="evidence" value="ECO:0007669"/>
    <property type="project" value="UniProtKB-UniRule"/>
</dbReference>
<keyword evidence="7" id="KW-0813">Transport</keyword>
<evidence type="ECO:0000259" key="9">
    <source>
        <dbReference type="Pfam" id="PF06808"/>
    </source>
</evidence>
<dbReference type="Proteomes" id="UP000199340">
    <property type="component" value="Unassembled WGS sequence"/>
</dbReference>
<comment type="subcellular location">
    <subcellularLocation>
        <location evidence="1 7">Cell inner membrane</location>
        <topology evidence="1 7">Multi-pass membrane protein</topology>
    </subcellularLocation>
</comment>
<keyword evidence="2" id="KW-1003">Cell membrane</keyword>
<dbReference type="STRING" id="490829.SAMN05421850_11144"/>
<feature type="transmembrane region" description="Helical" evidence="8">
    <location>
        <begin position="197"/>
        <end position="218"/>
    </location>
</feature>
<feature type="transmembrane region" description="Helical" evidence="8">
    <location>
        <begin position="409"/>
        <end position="430"/>
    </location>
</feature>
<dbReference type="PANTHER" id="PTHR33362:SF7">
    <property type="entry name" value="SLL1103 PROTEIN"/>
    <property type="match status" value="1"/>
</dbReference>
<dbReference type="InterPro" id="IPR004681">
    <property type="entry name" value="TRAP_DctM"/>
</dbReference>
<dbReference type="InterPro" id="IPR010656">
    <property type="entry name" value="DctM"/>
</dbReference>
<evidence type="ECO:0000256" key="2">
    <source>
        <dbReference type="ARBA" id="ARBA00022475"/>
    </source>
</evidence>
<evidence type="ECO:0000313" key="10">
    <source>
        <dbReference type="EMBL" id="SDJ27414.1"/>
    </source>
</evidence>
<feature type="transmembrane region" description="Helical" evidence="8">
    <location>
        <begin position="437"/>
        <end position="455"/>
    </location>
</feature>
<evidence type="ECO:0000256" key="8">
    <source>
        <dbReference type="SAM" id="Phobius"/>
    </source>
</evidence>
<dbReference type="RefSeq" id="WP_245723442.1">
    <property type="nucleotide sequence ID" value="NZ_FNEB01000011.1"/>
</dbReference>
<keyword evidence="5 8" id="KW-1133">Transmembrane helix</keyword>
<gene>
    <name evidence="10" type="ORF">SAMN05421850_11144</name>
</gene>
<sequence length="533" mass="56661">MIDWLMTHPDIWMFIVTIALMLLGFPVAFTLAGVALSFAFLAGELGLFRVATLNFLPQRVWAVLNNSVIVAAPLFIFMGLLLERSKVAEQMLTAMARLFGEKPGGLLIATTLVGALMAASTGIVGATVVTMGVLALPVMLRNGYDPASASGAICAAGTLGQIIPPSIVLVFLGDFLTFANQQANLTMGNPSGRSVGVADLFAGCLIPGLILVGLYLVWQLTLTWRNPHMAPALPPEAIRLDAQGVEMEAETTAQLIIRALAAPLLLIVAVLGSILAGVATPTEASGVGAVGALFLAAWRESARARPLIMASVASAAIIVILLMIFDMRLGREITSAGEQLAIWASFAFSGIICLGVIASLWVTFRSGSLMDVTFRTARITAMIFTVLIGATLFTLVFRGLGGEDTIHEFMSGIPAGLTGAMIFTMVLMFILGFFLDFLEIIFILVPVLCPVLIVMGADPVWLGVMIALNLQTSFLTPPFGFALFYLRGVAPPSVATMEIWRGATPYIGLQIFTLLILALYPPTATWLPSLILQ</sequence>
<protein>
    <submittedName>
        <fullName evidence="10">TRAP transporter, DctM subunit</fullName>
    </submittedName>
</protein>
<keyword evidence="6 8" id="KW-0472">Membrane</keyword>
<dbReference type="EMBL" id="FNEB01000011">
    <property type="protein sequence ID" value="SDJ27414.1"/>
    <property type="molecule type" value="Genomic_DNA"/>
</dbReference>
<dbReference type="PANTHER" id="PTHR33362">
    <property type="entry name" value="SIALIC ACID TRAP TRANSPORTER PERMEASE PROTEIN SIAT-RELATED"/>
    <property type="match status" value="1"/>
</dbReference>
<feature type="transmembrane region" description="Helical" evidence="8">
    <location>
        <begin position="498"/>
        <end position="520"/>
    </location>
</feature>
<reference evidence="10 11" key="1">
    <citation type="submission" date="2016-10" db="EMBL/GenBank/DDBJ databases">
        <authorList>
            <person name="de Groot N.N."/>
        </authorList>
    </citation>
    <scope>NUCLEOTIDE SEQUENCE [LARGE SCALE GENOMIC DNA]</scope>
    <source>
        <strain evidence="10 11">DSM 28010</strain>
    </source>
</reference>
<evidence type="ECO:0000256" key="7">
    <source>
        <dbReference type="RuleBase" id="RU369079"/>
    </source>
</evidence>
<feature type="transmembrane region" description="Helical" evidence="8">
    <location>
        <begin position="264"/>
        <end position="295"/>
    </location>
</feature>
<keyword evidence="3 7" id="KW-0997">Cell inner membrane</keyword>
<keyword evidence="11" id="KW-1185">Reference proteome</keyword>
<dbReference type="GO" id="GO:0005886">
    <property type="term" value="C:plasma membrane"/>
    <property type="evidence" value="ECO:0007669"/>
    <property type="project" value="UniProtKB-SubCell"/>
</dbReference>
<feature type="transmembrane region" description="Helical" evidence="8">
    <location>
        <begin position="60"/>
        <end position="82"/>
    </location>
</feature>
<feature type="transmembrane region" description="Helical" evidence="8">
    <location>
        <begin position="149"/>
        <end position="176"/>
    </location>
</feature>
<evidence type="ECO:0000256" key="6">
    <source>
        <dbReference type="ARBA" id="ARBA00023136"/>
    </source>
</evidence>
<evidence type="ECO:0000256" key="3">
    <source>
        <dbReference type="ARBA" id="ARBA00022519"/>
    </source>
</evidence>
<dbReference type="AlphaFoldDB" id="A0A1G8SE13"/>
<evidence type="ECO:0000256" key="4">
    <source>
        <dbReference type="ARBA" id="ARBA00022692"/>
    </source>
</evidence>
<comment type="function">
    <text evidence="7">Part of the tripartite ATP-independent periplasmic (TRAP) transport system.</text>
</comment>
<feature type="transmembrane region" description="Helical" evidence="8">
    <location>
        <begin position="461"/>
        <end position="486"/>
    </location>
</feature>
<dbReference type="Pfam" id="PF06808">
    <property type="entry name" value="DctM"/>
    <property type="match status" value="1"/>
</dbReference>
<accession>A0A1G8SE13</accession>
<evidence type="ECO:0000256" key="5">
    <source>
        <dbReference type="ARBA" id="ARBA00022989"/>
    </source>
</evidence>
<keyword evidence="4 8" id="KW-0812">Transmembrane</keyword>
<feature type="transmembrane region" description="Helical" evidence="8">
    <location>
        <begin position="103"/>
        <end position="129"/>
    </location>
</feature>
<name>A0A1G8SE13_9RHOB</name>
<feature type="domain" description="TRAP C4-dicarboxylate transport system permease DctM subunit" evidence="9">
    <location>
        <begin position="14"/>
        <end position="323"/>
    </location>
</feature>
<organism evidence="10 11">
    <name type="scientific">Lutimaribacter saemankumensis</name>
    <dbReference type="NCBI Taxonomy" id="490829"/>
    <lineage>
        <taxon>Bacteria</taxon>
        <taxon>Pseudomonadati</taxon>
        <taxon>Pseudomonadota</taxon>
        <taxon>Alphaproteobacteria</taxon>
        <taxon>Rhodobacterales</taxon>
        <taxon>Roseobacteraceae</taxon>
        <taxon>Lutimaribacter</taxon>
    </lineage>
</organism>
<feature type="transmembrane region" description="Helical" evidence="8">
    <location>
        <begin position="340"/>
        <end position="364"/>
    </location>
</feature>
<feature type="transmembrane region" description="Helical" evidence="8">
    <location>
        <begin position="307"/>
        <end position="325"/>
    </location>
</feature>
<proteinExistence type="predicted"/>
<evidence type="ECO:0000313" key="11">
    <source>
        <dbReference type="Proteomes" id="UP000199340"/>
    </source>
</evidence>
<evidence type="ECO:0000256" key="1">
    <source>
        <dbReference type="ARBA" id="ARBA00004429"/>
    </source>
</evidence>
<feature type="transmembrane region" description="Helical" evidence="8">
    <location>
        <begin position="376"/>
        <end position="397"/>
    </location>
</feature>
<feature type="transmembrane region" description="Helical" evidence="8">
    <location>
        <begin position="12"/>
        <end position="40"/>
    </location>
</feature>